<dbReference type="Pfam" id="PF00853">
    <property type="entry name" value="Runt"/>
    <property type="match status" value="1"/>
</dbReference>
<accession>A0A1A9ZRJ2</accession>
<dbReference type="VEuPathDB" id="VectorBase:GPAI022752"/>
<keyword evidence="2" id="KW-0805">Transcription regulation</keyword>
<evidence type="ECO:0000313" key="8">
    <source>
        <dbReference type="Proteomes" id="UP000092445"/>
    </source>
</evidence>
<feature type="domain" description="Runt" evidence="6">
    <location>
        <begin position="58"/>
        <end position="186"/>
    </location>
</feature>
<feature type="region of interest" description="Disordered" evidence="5">
    <location>
        <begin position="384"/>
        <end position="410"/>
    </location>
</feature>
<dbReference type="GO" id="GO:0005634">
    <property type="term" value="C:nucleus"/>
    <property type="evidence" value="ECO:0007669"/>
    <property type="project" value="UniProtKB-SubCell"/>
</dbReference>
<reference evidence="7" key="2">
    <citation type="submission" date="2020-05" db="UniProtKB">
        <authorList>
            <consortium name="EnsemblMetazoa"/>
        </authorList>
    </citation>
    <scope>IDENTIFICATION</scope>
    <source>
        <strain evidence="7">IAEA</strain>
    </source>
</reference>
<dbReference type="Proteomes" id="UP000092445">
    <property type="component" value="Unassembled WGS sequence"/>
</dbReference>
<protein>
    <recommendedName>
        <fullName evidence="6">Runt domain-containing protein</fullName>
    </recommendedName>
</protein>
<feature type="region of interest" description="Disordered" evidence="5">
    <location>
        <begin position="453"/>
        <end position="482"/>
    </location>
</feature>
<dbReference type="InterPro" id="IPR013524">
    <property type="entry name" value="Runt_dom"/>
</dbReference>
<feature type="compositionally biased region" description="Polar residues" evidence="5">
    <location>
        <begin position="634"/>
        <end position="656"/>
    </location>
</feature>
<evidence type="ECO:0000256" key="5">
    <source>
        <dbReference type="SAM" id="MobiDB-lite"/>
    </source>
</evidence>
<feature type="compositionally biased region" description="Basic and acidic residues" evidence="5">
    <location>
        <begin position="724"/>
        <end position="736"/>
    </location>
</feature>
<evidence type="ECO:0000259" key="6">
    <source>
        <dbReference type="PROSITE" id="PS51062"/>
    </source>
</evidence>
<dbReference type="SUPFAM" id="SSF49417">
    <property type="entry name" value="p53-like transcription factors"/>
    <property type="match status" value="1"/>
</dbReference>
<dbReference type="EnsemblMetazoa" id="GPAI022752-RA">
    <property type="protein sequence ID" value="GPAI022752-PA"/>
    <property type="gene ID" value="GPAI022752"/>
</dbReference>
<dbReference type="InterPro" id="IPR012346">
    <property type="entry name" value="p53/RUNT-type_TF_DNA-bd_sf"/>
</dbReference>
<reference evidence="8" key="1">
    <citation type="submission" date="2014-03" db="EMBL/GenBank/DDBJ databases">
        <authorList>
            <person name="Aksoy S."/>
            <person name="Warren W."/>
            <person name="Wilson R.K."/>
        </authorList>
    </citation>
    <scope>NUCLEOTIDE SEQUENCE [LARGE SCALE GENOMIC DNA]</scope>
    <source>
        <strain evidence="8">IAEA</strain>
    </source>
</reference>
<dbReference type="STRING" id="7398.A0A1A9ZRJ2"/>
<feature type="compositionally biased region" description="Pro residues" evidence="5">
    <location>
        <begin position="219"/>
        <end position="246"/>
    </location>
</feature>
<keyword evidence="3" id="KW-0804">Transcription</keyword>
<dbReference type="InterPro" id="IPR008967">
    <property type="entry name" value="p53-like_TF_DNA-bd_sf"/>
</dbReference>
<feature type="compositionally biased region" description="Low complexity" evidence="5">
    <location>
        <begin position="398"/>
        <end position="410"/>
    </location>
</feature>
<feature type="compositionally biased region" description="Polar residues" evidence="5">
    <location>
        <begin position="384"/>
        <end position="397"/>
    </location>
</feature>
<sequence>MHLTSGTANTAVYPISTSSSSGLNHISVVSDLASVSGVGVGGVGGIGGGGIGGGGGGGVVSGGGNILTANVRTSNPYFLCSALPSHWRSNKTLPLAFKVVALVDVGDGTKVTIRAGNDENYCAELRNATAVMKDQVAKFNDLRFVGRSGRGKSFTLTITVETFPPQVATYAKAIKVTVDGPREPRSKTSKSLLLFKSRRTISHKLQTHKRTIRTMLPQPLVPPPPPPLPPPPPPQPTPPSTQPLSPPLSSSLKHNVQQIKEYENIMNNAKRVDDMNNDEIDDHFLTATSCHNLWFHTGSGGNSSASSSGIESDFIHSDFEDGFLSNYIALSGDCANGPPGGHQFRAFGLAQRPYPDATFSSHFRELGSLHRVSRSSAVTANVTVAPTSSTGPNLPQLTSNHSSSSSTINSDCQGYKPNATHIQDNNLMGAAEWTGYTSSVNTAASAAYSSYHHTHHAHHLPPPPPPPAATAATSNAGYSGYESLPTADPANLHLSSVLTDMQTFCASSDYHPGAIVPHVQAPICSPSYSANKTELESFNASYPSYNNWSNGYNNYQYGSCTPQAQYSTHTAPTMVLYPQLYSTFNQNEIHLHLHGADKIEQYLGGDNALTISSLAGNRSSIEIGIGTSDHEDQSSVTALQNQSTSTMLGNNDNSADQQHHNHNHHHHHHHHSHHHHQQHSSHLGVTDGTTLDSNPTQHDSRQPSTHITEQNTDVVNAVVGATESHTHTTREGEEVWRPYVPSSWSQ</sequence>
<evidence type="ECO:0000256" key="1">
    <source>
        <dbReference type="ARBA" id="ARBA00004123"/>
    </source>
</evidence>
<feature type="compositionally biased region" description="Basic residues" evidence="5">
    <location>
        <begin position="660"/>
        <end position="679"/>
    </location>
</feature>
<dbReference type="GO" id="GO:0005524">
    <property type="term" value="F:ATP binding"/>
    <property type="evidence" value="ECO:0007669"/>
    <property type="project" value="InterPro"/>
</dbReference>
<dbReference type="PROSITE" id="PS51062">
    <property type="entry name" value="RUNT"/>
    <property type="match status" value="1"/>
</dbReference>
<organism evidence="7 8">
    <name type="scientific">Glossina pallidipes</name>
    <name type="common">Tsetse fly</name>
    <dbReference type="NCBI Taxonomy" id="7398"/>
    <lineage>
        <taxon>Eukaryota</taxon>
        <taxon>Metazoa</taxon>
        <taxon>Ecdysozoa</taxon>
        <taxon>Arthropoda</taxon>
        <taxon>Hexapoda</taxon>
        <taxon>Insecta</taxon>
        <taxon>Pterygota</taxon>
        <taxon>Neoptera</taxon>
        <taxon>Endopterygota</taxon>
        <taxon>Diptera</taxon>
        <taxon>Brachycera</taxon>
        <taxon>Muscomorpha</taxon>
        <taxon>Hippoboscoidea</taxon>
        <taxon>Glossinidae</taxon>
        <taxon>Glossina</taxon>
    </lineage>
</organism>
<dbReference type="PRINTS" id="PR00967">
    <property type="entry name" value="ONCOGENEAML1"/>
</dbReference>
<comment type="subcellular location">
    <subcellularLocation>
        <location evidence="1">Nucleus</location>
    </subcellularLocation>
</comment>
<evidence type="ECO:0000256" key="3">
    <source>
        <dbReference type="ARBA" id="ARBA00023163"/>
    </source>
</evidence>
<dbReference type="GO" id="GO:0000978">
    <property type="term" value="F:RNA polymerase II cis-regulatory region sequence-specific DNA binding"/>
    <property type="evidence" value="ECO:0007669"/>
    <property type="project" value="TreeGrafter"/>
</dbReference>
<dbReference type="Gene3D" id="2.60.40.720">
    <property type="match status" value="1"/>
</dbReference>
<feature type="region of interest" description="Disordered" evidence="5">
    <location>
        <begin position="204"/>
        <end position="253"/>
    </location>
</feature>
<evidence type="ECO:0000313" key="7">
    <source>
        <dbReference type="EnsemblMetazoa" id="GPAI022752-PA"/>
    </source>
</evidence>
<name>A0A1A9ZRJ2_GLOPL</name>
<dbReference type="PANTHER" id="PTHR11950">
    <property type="entry name" value="RUNT RELATED"/>
    <property type="match status" value="1"/>
</dbReference>
<evidence type="ECO:0000256" key="2">
    <source>
        <dbReference type="ARBA" id="ARBA00023015"/>
    </source>
</evidence>
<dbReference type="AlphaFoldDB" id="A0A1A9ZRJ2"/>
<dbReference type="FunFam" id="2.60.40.720:FF:000004">
    <property type="entry name" value="runt-related transcription factor 3"/>
    <property type="match status" value="1"/>
</dbReference>
<keyword evidence="8" id="KW-1185">Reference proteome</keyword>
<proteinExistence type="predicted"/>
<feature type="region of interest" description="Disordered" evidence="5">
    <location>
        <begin position="625"/>
        <end position="746"/>
    </location>
</feature>
<dbReference type="InterPro" id="IPR000040">
    <property type="entry name" value="AML1_Runt"/>
</dbReference>
<feature type="compositionally biased region" description="Polar residues" evidence="5">
    <location>
        <begin position="687"/>
        <end position="714"/>
    </location>
</feature>
<keyword evidence="4" id="KW-0539">Nucleus</keyword>
<evidence type="ECO:0000256" key="4">
    <source>
        <dbReference type="ARBA" id="ARBA00023242"/>
    </source>
</evidence>
<dbReference type="PANTHER" id="PTHR11950:SF49">
    <property type="entry name" value="PROTEIN LOZENGE"/>
    <property type="match status" value="1"/>
</dbReference>
<dbReference type="GO" id="GO:0000981">
    <property type="term" value="F:DNA-binding transcription factor activity, RNA polymerase II-specific"/>
    <property type="evidence" value="ECO:0007669"/>
    <property type="project" value="TreeGrafter"/>
</dbReference>